<gene>
    <name evidence="2" type="ORF">LDHU3_34.2660</name>
</gene>
<evidence type="ECO:0000313" key="3">
    <source>
        <dbReference type="Proteomes" id="UP000601710"/>
    </source>
</evidence>
<dbReference type="Proteomes" id="UP000601710">
    <property type="component" value="Chromosome 34"/>
</dbReference>
<dbReference type="PANTHER" id="PTHR33297:SF4">
    <property type="entry name" value="AMASTIN"/>
    <property type="match status" value="1"/>
</dbReference>
<name>A0A6J8FKT6_LEIDO</name>
<dbReference type="AlphaFoldDB" id="A0A6J8FKT6"/>
<feature type="transmembrane region" description="Helical" evidence="1">
    <location>
        <begin position="80"/>
        <end position="99"/>
    </location>
</feature>
<feature type="transmembrane region" description="Helical" evidence="1">
    <location>
        <begin position="7"/>
        <end position="24"/>
    </location>
</feature>
<accession>A0A6J8FKT6</accession>
<dbReference type="Pfam" id="PF07344">
    <property type="entry name" value="Amastin"/>
    <property type="match status" value="1"/>
</dbReference>
<feature type="transmembrane region" description="Helical" evidence="1">
    <location>
        <begin position="30"/>
        <end position="49"/>
    </location>
</feature>
<evidence type="ECO:0000313" key="2">
    <source>
        <dbReference type="EMBL" id="CAC5433739.1"/>
    </source>
</evidence>
<dbReference type="InterPro" id="IPR009944">
    <property type="entry name" value="Amastin"/>
</dbReference>
<feature type="transmembrane region" description="Helical" evidence="1">
    <location>
        <begin position="105"/>
        <end position="127"/>
    </location>
</feature>
<feature type="transmembrane region" description="Helical" evidence="1">
    <location>
        <begin position="148"/>
        <end position="171"/>
    </location>
</feature>
<evidence type="ECO:0008006" key="4">
    <source>
        <dbReference type="Google" id="ProtNLM"/>
    </source>
</evidence>
<dbReference type="EMBL" id="LR812654">
    <property type="protein sequence ID" value="CAC5433739.1"/>
    <property type="molecule type" value="Genomic_DNA"/>
</dbReference>
<keyword evidence="1" id="KW-0812">Transmembrane</keyword>
<keyword evidence="1" id="KW-0472">Membrane</keyword>
<organism evidence="2 3">
    <name type="scientific">Leishmania donovani</name>
    <dbReference type="NCBI Taxonomy" id="5661"/>
    <lineage>
        <taxon>Eukaryota</taxon>
        <taxon>Discoba</taxon>
        <taxon>Euglenozoa</taxon>
        <taxon>Kinetoplastea</taxon>
        <taxon>Metakinetoplastina</taxon>
        <taxon>Trypanosomatida</taxon>
        <taxon>Trypanosomatidae</taxon>
        <taxon>Leishmaniinae</taxon>
        <taxon>Leishmania</taxon>
    </lineage>
</organism>
<protein>
    <recommendedName>
        <fullName evidence="4">Amastin surface glycofamily protein</fullName>
    </recommendedName>
</protein>
<dbReference type="VEuPathDB" id="TriTrypDB:LDHU3_34.2660"/>
<evidence type="ECO:0000256" key="1">
    <source>
        <dbReference type="SAM" id="Phobius"/>
    </source>
</evidence>
<dbReference type="PANTHER" id="PTHR33297">
    <property type="entry name" value="AMASTIN-LIKE SURFACE PROTEIN-LIKE PROTEIN-RELATED"/>
    <property type="match status" value="1"/>
</dbReference>
<proteinExistence type="predicted"/>
<sequence length="191" mass="21258">MAYNITVIVYVVVQFVAFLLVLVGTPSDMFLLPDTAVGAVCFSLWGYRLTCSSSGYYKYVGKQWQDCPPRITRFRVAQGCAIISILVYGGAFMLGFILLFCCSLLRWVCLALNVVGMVTSCIVWAAMARTYNQYDGILCFPVKRFGKYAAGFVLFVIAWILDIINIILLLLPCTITDAPQDKTEEPPTAQE</sequence>
<dbReference type="VEuPathDB" id="TriTrypDB:LdCL_340024300"/>
<reference evidence="2" key="1">
    <citation type="submission" date="2020-06" db="EMBL/GenBank/DDBJ databases">
        <authorList>
            <person name="Camacho E."/>
            <person name="Gonzalez-de la Fuente S."/>
            <person name="Rastrojo A."/>
            <person name="Peiro-Pastor R."/>
            <person name="Solana JC."/>
            <person name="Tabera L."/>
            <person name="Gamarro F."/>
            <person name="Carrasco-Ramiro F."/>
            <person name="Requena JM."/>
            <person name="Aguado B."/>
        </authorList>
    </citation>
    <scope>NUCLEOTIDE SEQUENCE</scope>
</reference>
<keyword evidence="1" id="KW-1133">Transmembrane helix</keyword>